<evidence type="ECO:0000313" key="1">
    <source>
        <dbReference type="EMBL" id="SHN45406.1"/>
    </source>
</evidence>
<sequence>MATEFRVIAVDTTEGTPDTTTLSLQTLREAVLAHPTLALQALKFALGSDAEIPGGEAGAFSGTMPLDIPIFKMLTPDQAALLSPKAKTLTKGDLLALQGSGAGDKMRELGLTFDDLKSVEEAFHQRFAVNGLEEMEAAMQTDTGDGGVSCCCCTPCCSCCAAAVAPAADQDAVVQVA</sequence>
<keyword evidence="2" id="KW-1185">Reference proteome</keyword>
<dbReference type="RefSeq" id="WP_073262137.1">
    <property type="nucleotide sequence ID" value="NZ_FRCS01000012.1"/>
</dbReference>
<proteinExistence type="predicted"/>
<organism evidence="1 2">
    <name type="scientific">Cryptosporangium aurantiacum</name>
    <dbReference type="NCBI Taxonomy" id="134849"/>
    <lineage>
        <taxon>Bacteria</taxon>
        <taxon>Bacillati</taxon>
        <taxon>Actinomycetota</taxon>
        <taxon>Actinomycetes</taxon>
        <taxon>Cryptosporangiales</taxon>
        <taxon>Cryptosporangiaceae</taxon>
        <taxon>Cryptosporangium</taxon>
    </lineage>
</organism>
<name>A0A1M7RGS0_9ACTN</name>
<dbReference type="STRING" id="134849.SAMN05443668_11229"/>
<accession>A0A1M7RGS0</accession>
<dbReference type="AlphaFoldDB" id="A0A1M7RGS0"/>
<protein>
    <submittedName>
        <fullName evidence="1">Uncharacterized protein</fullName>
    </submittedName>
</protein>
<dbReference type="EMBL" id="FRCS01000012">
    <property type="protein sequence ID" value="SHN45406.1"/>
    <property type="molecule type" value="Genomic_DNA"/>
</dbReference>
<gene>
    <name evidence="1" type="ORF">SAMN05443668_11229</name>
</gene>
<dbReference type="Proteomes" id="UP000184440">
    <property type="component" value="Unassembled WGS sequence"/>
</dbReference>
<evidence type="ECO:0000313" key="2">
    <source>
        <dbReference type="Proteomes" id="UP000184440"/>
    </source>
</evidence>
<reference evidence="1 2" key="1">
    <citation type="submission" date="2016-11" db="EMBL/GenBank/DDBJ databases">
        <authorList>
            <person name="Jaros S."/>
            <person name="Januszkiewicz K."/>
            <person name="Wedrychowicz H."/>
        </authorList>
    </citation>
    <scope>NUCLEOTIDE SEQUENCE [LARGE SCALE GENOMIC DNA]</scope>
    <source>
        <strain evidence="1 2">DSM 46144</strain>
    </source>
</reference>